<sequence>MARVLLFGRLADQAGWRDRRIEAVDLAALRAVIAAEDAGLGEALAAPGVQIAVDKVLVRGESALAAGAEVAFLPPMSGG</sequence>
<dbReference type="SUPFAM" id="SSF54285">
    <property type="entry name" value="MoaD/ThiS"/>
    <property type="match status" value="1"/>
</dbReference>
<dbReference type="RefSeq" id="WP_304277355.1">
    <property type="nucleotide sequence ID" value="NZ_QFQZ01000027.1"/>
</dbReference>
<dbReference type="EMBL" id="QFQZ01000027">
    <property type="protein sequence ID" value="PZR34404.1"/>
    <property type="molecule type" value="Genomic_DNA"/>
</dbReference>
<name>A0A2W5X1P3_9CAUL</name>
<dbReference type="InterPro" id="IPR003749">
    <property type="entry name" value="ThiS/MoaD-like"/>
</dbReference>
<protein>
    <submittedName>
        <fullName evidence="1">Molybdopterin synthase sulfur carrier subunit</fullName>
    </submittedName>
</protein>
<dbReference type="Pfam" id="PF02597">
    <property type="entry name" value="ThiS"/>
    <property type="match status" value="1"/>
</dbReference>
<dbReference type="CDD" id="cd00754">
    <property type="entry name" value="Ubl_MoaD"/>
    <property type="match status" value="1"/>
</dbReference>
<organism evidence="1 2">
    <name type="scientific">Caulobacter segnis</name>
    <dbReference type="NCBI Taxonomy" id="88688"/>
    <lineage>
        <taxon>Bacteria</taxon>
        <taxon>Pseudomonadati</taxon>
        <taxon>Pseudomonadota</taxon>
        <taxon>Alphaproteobacteria</taxon>
        <taxon>Caulobacterales</taxon>
        <taxon>Caulobacteraceae</taxon>
        <taxon>Caulobacter</taxon>
    </lineage>
</organism>
<evidence type="ECO:0000313" key="1">
    <source>
        <dbReference type="EMBL" id="PZR34404.1"/>
    </source>
</evidence>
<dbReference type="Gene3D" id="3.10.20.30">
    <property type="match status" value="1"/>
</dbReference>
<dbReference type="AlphaFoldDB" id="A0A2W5X1P3"/>
<comment type="caution">
    <text evidence="1">The sequence shown here is derived from an EMBL/GenBank/DDBJ whole genome shotgun (WGS) entry which is preliminary data.</text>
</comment>
<evidence type="ECO:0000313" key="2">
    <source>
        <dbReference type="Proteomes" id="UP000249393"/>
    </source>
</evidence>
<dbReference type="InterPro" id="IPR016155">
    <property type="entry name" value="Mopterin_synth/thiamin_S_b"/>
</dbReference>
<dbReference type="Proteomes" id="UP000249393">
    <property type="component" value="Unassembled WGS sequence"/>
</dbReference>
<accession>A0A2W5X1P3</accession>
<gene>
    <name evidence="1" type="ORF">DI526_10375</name>
</gene>
<proteinExistence type="predicted"/>
<reference evidence="1 2" key="1">
    <citation type="submission" date="2017-08" db="EMBL/GenBank/DDBJ databases">
        <title>Infants hospitalized years apart are colonized by the same room-sourced microbial strains.</title>
        <authorList>
            <person name="Brooks B."/>
            <person name="Olm M.R."/>
            <person name="Firek B.A."/>
            <person name="Baker R."/>
            <person name="Thomas B.C."/>
            <person name="Morowitz M.J."/>
            <person name="Banfield J.F."/>
        </authorList>
    </citation>
    <scope>NUCLEOTIDE SEQUENCE [LARGE SCALE GENOMIC DNA]</scope>
    <source>
        <strain evidence="1">S2_003_000_R2_4</strain>
    </source>
</reference>
<dbReference type="InterPro" id="IPR012675">
    <property type="entry name" value="Beta-grasp_dom_sf"/>
</dbReference>